<feature type="transmembrane region" description="Helical" evidence="13">
    <location>
        <begin position="139"/>
        <end position="168"/>
    </location>
</feature>
<protein>
    <recommendedName>
        <fullName evidence="13">Nickel/cobalt efflux system</fullName>
    </recommendedName>
</protein>
<evidence type="ECO:0000256" key="11">
    <source>
        <dbReference type="ARBA" id="ARBA00023136"/>
    </source>
</evidence>
<evidence type="ECO:0000256" key="12">
    <source>
        <dbReference type="ARBA" id="ARBA00023285"/>
    </source>
</evidence>
<evidence type="ECO:0000256" key="3">
    <source>
        <dbReference type="ARBA" id="ARBA00022426"/>
    </source>
</evidence>
<name>A0ABV7UJ06_9HYPH</name>
<evidence type="ECO:0000256" key="1">
    <source>
        <dbReference type="ARBA" id="ARBA00002510"/>
    </source>
</evidence>
<keyword evidence="12" id="KW-0170">Cobalt</keyword>
<keyword evidence="15" id="KW-1185">Reference proteome</keyword>
<feature type="transmembrane region" description="Helical" evidence="13">
    <location>
        <begin position="28"/>
        <end position="50"/>
    </location>
</feature>
<dbReference type="Pfam" id="PF03824">
    <property type="entry name" value="NicO"/>
    <property type="match status" value="2"/>
</dbReference>
<keyword evidence="4 13" id="KW-0813">Transport</keyword>
<evidence type="ECO:0000256" key="9">
    <source>
        <dbReference type="ARBA" id="ARBA00023065"/>
    </source>
</evidence>
<dbReference type="PANTHER" id="PTHR40659">
    <property type="entry name" value="NICKEL/COBALT EFFLUX SYSTEM RCNA"/>
    <property type="match status" value="1"/>
</dbReference>
<sequence>MTEAPIDRATAASELTGDRLWSRLARRILFAVIAVAIVCGGLALLALAFSQAAPPPPRNPFAGGMAETAAGGRIGAVVIAMQSAFYRALTQGLQTFSSGGAGLWGLLGVSFAYGVFHAAGPGHGKAVISGYLVANERTLARGAALSFAAAMLQATVAVALALTLALVFNATAAMVKLSVSVVELVSFALVALLGVALTWRKAGALANPGGPQPADASCGTDCGHAHMPGPEAVDRARDLRAMAGVVLAAGVRPCSGALIVLAFAVSQRALAAGIAATFAMAVGTALTTGVIAALAVFAKRLALRLASGGSMSGARVMAALELLAAAFVLVTGLALLAGVQAAGAS</sequence>
<keyword evidence="9" id="KW-0406">Ion transport</keyword>
<keyword evidence="11 13" id="KW-0472">Membrane</keyword>
<dbReference type="EMBL" id="JBHRYC010000077">
    <property type="protein sequence ID" value="MFC3638704.1"/>
    <property type="molecule type" value="Genomic_DNA"/>
</dbReference>
<evidence type="ECO:0000256" key="5">
    <source>
        <dbReference type="ARBA" id="ARBA00022475"/>
    </source>
</evidence>
<comment type="subcellular location">
    <subcellularLocation>
        <location evidence="2 13">Cell membrane</location>
        <topology evidence="2 13">Multi-pass membrane protein</topology>
    </subcellularLocation>
</comment>
<feature type="transmembrane region" description="Helical" evidence="13">
    <location>
        <begin position="270"/>
        <end position="298"/>
    </location>
</feature>
<evidence type="ECO:0000256" key="10">
    <source>
        <dbReference type="ARBA" id="ARBA00023112"/>
    </source>
</evidence>
<keyword evidence="6" id="KW-0533">Nickel</keyword>
<proteinExistence type="inferred from homology"/>
<keyword evidence="10" id="KW-0921">Nickel transport</keyword>
<keyword evidence="8 13" id="KW-1133">Transmembrane helix</keyword>
<dbReference type="InterPro" id="IPR051224">
    <property type="entry name" value="NiCoT_RcnA"/>
</dbReference>
<feature type="transmembrane region" description="Helical" evidence="13">
    <location>
        <begin position="70"/>
        <end position="89"/>
    </location>
</feature>
<organism evidence="14 15">
    <name type="scientific">Camelimonas fluminis</name>
    <dbReference type="NCBI Taxonomy" id="1576911"/>
    <lineage>
        <taxon>Bacteria</taxon>
        <taxon>Pseudomonadati</taxon>
        <taxon>Pseudomonadota</taxon>
        <taxon>Alphaproteobacteria</taxon>
        <taxon>Hyphomicrobiales</taxon>
        <taxon>Chelatococcaceae</taxon>
        <taxon>Camelimonas</taxon>
    </lineage>
</organism>
<evidence type="ECO:0000256" key="13">
    <source>
        <dbReference type="RuleBase" id="RU362101"/>
    </source>
</evidence>
<dbReference type="Proteomes" id="UP001595704">
    <property type="component" value="Unassembled WGS sequence"/>
</dbReference>
<comment type="caution">
    <text evidence="14">The sequence shown here is derived from an EMBL/GenBank/DDBJ whole genome shotgun (WGS) entry which is preliminary data.</text>
</comment>
<evidence type="ECO:0000256" key="4">
    <source>
        <dbReference type="ARBA" id="ARBA00022448"/>
    </source>
</evidence>
<evidence type="ECO:0000313" key="14">
    <source>
        <dbReference type="EMBL" id="MFC3638704.1"/>
    </source>
</evidence>
<keyword evidence="5" id="KW-1003">Cell membrane</keyword>
<comment type="function">
    <text evidence="1">Efflux system for nickel and cobalt.</text>
</comment>
<reference evidence="15" key="1">
    <citation type="journal article" date="2019" name="Int. J. Syst. Evol. Microbiol.">
        <title>The Global Catalogue of Microorganisms (GCM) 10K type strain sequencing project: providing services to taxonomists for standard genome sequencing and annotation.</title>
        <authorList>
            <consortium name="The Broad Institute Genomics Platform"/>
            <consortium name="The Broad Institute Genome Sequencing Center for Infectious Disease"/>
            <person name="Wu L."/>
            <person name="Ma J."/>
        </authorList>
    </citation>
    <scope>NUCLEOTIDE SEQUENCE [LARGE SCALE GENOMIC DNA]</scope>
    <source>
        <strain evidence="15">KCTC 42282</strain>
    </source>
</reference>
<evidence type="ECO:0000256" key="6">
    <source>
        <dbReference type="ARBA" id="ARBA00022596"/>
    </source>
</evidence>
<evidence type="ECO:0000256" key="2">
    <source>
        <dbReference type="ARBA" id="ARBA00004651"/>
    </source>
</evidence>
<gene>
    <name evidence="14" type="ORF">ACFONL_15260</name>
</gene>
<comment type="similarity">
    <text evidence="13">Belongs to the NiCoT transporter (TC 2.A.52) family.</text>
</comment>
<feature type="transmembrane region" description="Helical" evidence="13">
    <location>
        <begin position="241"/>
        <end position="263"/>
    </location>
</feature>
<keyword evidence="3" id="KW-0171">Cobalt transport</keyword>
<evidence type="ECO:0000256" key="8">
    <source>
        <dbReference type="ARBA" id="ARBA00022989"/>
    </source>
</evidence>
<dbReference type="PANTHER" id="PTHR40659:SF1">
    <property type="entry name" value="NICKEL_COBALT EFFLUX SYSTEM RCNA"/>
    <property type="match status" value="1"/>
</dbReference>
<dbReference type="InterPro" id="IPR011541">
    <property type="entry name" value="Ni/Co_transpt_high_affinity"/>
</dbReference>
<accession>A0ABV7UJ06</accession>
<dbReference type="RefSeq" id="WP_191319087.1">
    <property type="nucleotide sequence ID" value="NZ_BNCG01000006.1"/>
</dbReference>
<evidence type="ECO:0000313" key="15">
    <source>
        <dbReference type="Proteomes" id="UP001595704"/>
    </source>
</evidence>
<feature type="transmembrane region" description="Helical" evidence="13">
    <location>
        <begin position="318"/>
        <end position="339"/>
    </location>
</feature>
<keyword evidence="7 13" id="KW-0812">Transmembrane</keyword>
<feature type="transmembrane region" description="Helical" evidence="13">
    <location>
        <begin position="101"/>
        <end position="119"/>
    </location>
</feature>
<feature type="transmembrane region" description="Helical" evidence="13">
    <location>
        <begin position="180"/>
        <end position="199"/>
    </location>
</feature>
<evidence type="ECO:0000256" key="7">
    <source>
        <dbReference type="ARBA" id="ARBA00022692"/>
    </source>
</evidence>